<feature type="compositionally biased region" description="Basic and acidic residues" evidence="1">
    <location>
        <begin position="17"/>
        <end position="27"/>
    </location>
</feature>
<dbReference type="EMBL" id="CCSB01000003">
    <property type="protein sequence ID" value="CDZ78443.1"/>
    <property type="molecule type" value="Genomic_DNA"/>
</dbReference>
<feature type="compositionally biased region" description="Polar residues" evidence="1">
    <location>
        <begin position="29"/>
        <end position="54"/>
    </location>
</feature>
<name>A0A078L3C8_9GAMM</name>
<feature type="compositionally biased region" description="Polar residues" evidence="1">
    <location>
        <begin position="1"/>
        <end position="16"/>
    </location>
</feature>
<gene>
    <name evidence="2" type="ORF">BN59_02753</name>
</gene>
<feature type="region of interest" description="Disordered" evidence="1">
    <location>
        <begin position="1"/>
        <end position="65"/>
    </location>
</feature>
<reference evidence="2" key="1">
    <citation type="submission" date="2014-06" db="EMBL/GenBank/DDBJ databases">
        <authorList>
            <person name="Urmite Genomes Urmite Genomes"/>
        </authorList>
    </citation>
    <scope>NUCLEOTIDE SEQUENCE [LARGE SCALE GENOMIC DNA]</scope>
</reference>
<proteinExistence type="predicted"/>
<organism evidence="2 3">
    <name type="scientific">Legionella massiliensis</name>
    <dbReference type="NCBI Taxonomy" id="1034943"/>
    <lineage>
        <taxon>Bacteria</taxon>
        <taxon>Pseudomonadati</taxon>
        <taxon>Pseudomonadota</taxon>
        <taxon>Gammaproteobacteria</taxon>
        <taxon>Legionellales</taxon>
        <taxon>Legionellaceae</taxon>
        <taxon>Legionella</taxon>
    </lineage>
</organism>
<evidence type="ECO:0000313" key="3">
    <source>
        <dbReference type="Proteomes" id="UP000044071"/>
    </source>
</evidence>
<sequence>MQEKTNFTENSSGSCESRQDEPVEKSRSRASSVDNGTATFFSPKQSNENSNLPAQTKEGGNSVEDNTETIVINIRCCSLF</sequence>
<protein>
    <submittedName>
        <fullName evidence="2">Uncharacterized protein</fullName>
    </submittedName>
</protein>
<keyword evidence="3" id="KW-1185">Reference proteome</keyword>
<dbReference type="RefSeq" id="WP_044011588.1">
    <property type="nucleotide sequence ID" value="NZ_CCVW01000003.1"/>
</dbReference>
<dbReference type="AlphaFoldDB" id="A0A078L3C8"/>
<evidence type="ECO:0000256" key="1">
    <source>
        <dbReference type="SAM" id="MobiDB-lite"/>
    </source>
</evidence>
<evidence type="ECO:0000313" key="2">
    <source>
        <dbReference type="EMBL" id="CDZ78443.1"/>
    </source>
</evidence>
<dbReference type="Proteomes" id="UP000044071">
    <property type="component" value="Unassembled WGS sequence"/>
</dbReference>
<accession>A0A078L3C8</accession>